<accession>A0ABT5X2K5</accession>
<evidence type="ECO:0000313" key="1">
    <source>
        <dbReference type="EMBL" id="MDF0480243.1"/>
    </source>
</evidence>
<organism evidence="1 2">
    <name type="scientific">Vagococcus proximus</name>
    <dbReference type="NCBI Taxonomy" id="2991417"/>
    <lineage>
        <taxon>Bacteria</taxon>
        <taxon>Bacillati</taxon>
        <taxon>Bacillota</taxon>
        <taxon>Bacilli</taxon>
        <taxon>Lactobacillales</taxon>
        <taxon>Enterococcaceae</taxon>
        <taxon>Vagococcus</taxon>
    </lineage>
</organism>
<comment type="caution">
    <text evidence="1">The sequence shown here is derived from an EMBL/GenBank/DDBJ whole genome shotgun (WGS) entry which is preliminary data.</text>
</comment>
<dbReference type="RefSeq" id="WP_275471829.1">
    <property type="nucleotide sequence ID" value="NZ_JAPDSH010000006.1"/>
</dbReference>
<dbReference type="Pfam" id="PF05595">
    <property type="entry name" value="DUF771"/>
    <property type="match status" value="1"/>
</dbReference>
<name>A0ABT5X2K5_9ENTE</name>
<dbReference type="EMBL" id="JAPDSH010000006">
    <property type="protein sequence ID" value="MDF0480243.1"/>
    <property type="molecule type" value="Genomic_DNA"/>
</dbReference>
<gene>
    <name evidence="1" type="ORF">OL233_08100</name>
</gene>
<evidence type="ECO:0000313" key="2">
    <source>
        <dbReference type="Proteomes" id="UP001147148"/>
    </source>
</evidence>
<protein>
    <submittedName>
        <fullName evidence="1">DUF771 domain-containing protein</fullName>
    </submittedName>
</protein>
<keyword evidence="2" id="KW-1185">Reference proteome</keyword>
<sequence length="107" mass="12641">MQTLEVSLSVPVPDGMTLINSIELKELKETVSRGSVKNLKWFQDKLGIYSHDDIREVVLIPYRDELDIEFGGCVVYPERSGQPYKFLQNKTEEWIEQNFHKINWRRK</sequence>
<reference evidence="1" key="1">
    <citation type="submission" date="2022-10" db="EMBL/GenBank/DDBJ databases">
        <title>Vagococcus sp. isolated from poultry meat.</title>
        <authorList>
            <person name="Johansson P."/>
            <person name="Bjorkroth J."/>
        </authorList>
    </citation>
    <scope>NUCLEOTIDE SEQUENCE</scope>
    <source>
        <strain evidence="1">PNs007</strain>
    </source>
</reference>
<dbReference type="Proteomes" id="UP001147148">
    <property type="component" value="Unassembled WGS sequence"/>
</dbReference>
<proteinExistence type="predicted"/>
<dbReference type="InterPro" id="IPR008489">
    <property type="entry name" value="DUF771"/>
</dbReference>